<dbReference type="AlphaFoldDB" id="A0A437J4Q2"/>
<dbReference type="Proteomes" id="UP000282977">
    <property type="component" value="Unassembled WGS sequence"/>
</dbReference>
<comment type="caution">
    <text evidence="1">The sequence shown here is derived from an EMBL/GenBank/DDBJ whole genome shotgun (WGS) entry which is preliminary data.</text>
</comment>
<sequence length="152" mass="16694">MALDDAEKASKCMRGDATDHRAGIALAGWIFMARRMRADIFGAELFAEPGWDILLDLYAAHARGCRVQITSLAPMSGVPSSTARRWARKLIALDLVVQERDPRDHRLTFLKLSATGLGLMSRYFVTLLDRAQPPGASMANVRKELPSRGAVA</sequence>
<dbReference type="InterPro" id="IPR036390">
    <property type="entry name" value="WH_DNA-bd_sf"/>
</dbReference>
<protein>
    <submittedName>
        <fullName evidence="1">MarR family transcriptional regulator</fullName>
    </submittedName>
</protein>
<dbReference type="EMBL" id="RZUL01000006">
    <property type="protein sequence ID" value="RVT39626.1"/>
    <property type="molecule type" value="Genomic_DNA"/>
</dbReference>
<proteinExistence type="predicted"/>
<dbReference type="InterPro" id="IPR036388">
    <property type="entry name" value="WH-like_DNA-bd_sf"/>
</dbReference>
<dbReference type="SUPFAM" id="SSF46785">
    <property type="entry name" value="Winged helix' DNA-binding domain"/>
    <property type="match status" value="1"/>
</dbReference>
<evidence type="ECO:0000313" key="2">
    <source>
        <dbReference type="Proteomes" id="UP000282977"/>
    </source>
</evidence>
<organism evidence="1 2">
    <name type="scientific">Sphingobium algorifonticola</name>
    <dbReference type="NCBI Taxonomy" id="2008318"/>
    <lineage>
        <taxon>Bacteria</taxon>
        <taxon>Pseudomonadati</taxon>
        <taxon>Pseudomonadota</taxon>
        <taxon>Alphaproteobacteria</taxon>
        <taxon>Sphingomonadales</taxon>
        <taxon>Sphingomonadaceae</taxon>
        <taxon>Sphingobium</taxon>
    </lineage>
</organism>
<dbReference type="OrthoDB" id="7478650at2"/>
<name>A0A437J4Q2_9SPHN</name>
<dbReference type="Gene3D" id="1.10.10.10">
    <property type="entry name" value="Winged helix-like DNA-binding domain superfamily/Winged helix DNA-binding domain"/>
    <property type="match status" value="1"/>
</dbReference>
<keyword evidence="2" id="KW-1185">Reference proteome</keyword>
<dbReference type="RefSeq" id="WP_127691702.1">
    <property type="nucleotide sequence ID" value="NZ_RZUL01000006.1"/>
</dbReference>
<accession>A0A437J4Q2</accession>
<reference evidence="1 2" key="1">
    <citation type="submission" date="2019-01" db="EMBL/GenBank/DDBJ databases">
        <authorList>
            <person name="Chen W.-M."/>
        </authorList>
    </citation>
    <scope>NUCLEOTIDE SEQUENCE [LARGE SCALE GENOMIC DNA]</scope>
    <source>
        <strain evidence="1 2">TLA-22</strain>
    </source>
</reference>
<gene>
    <name evidence="1" type="ORF">ENE74_14800</name>
</gene>
<evidence type="ECO:0000313" key="1">
    <source>
        <dbReference type="EMBL" id="RVT39626.1"/>
    </source>
</evidence>